<evidence type="ECO:0000256" key="2">
    <source>
        <dbReference type="ARBA" id="ARBA00022692"/>
    </source>
</evidence>
<organism evidence="7 8">
    <name type="scientific">Candidula unifasciata</name>
    <dbReference type="NCBI Taxonomy" id="100452"/>
    <lineage>
        <taxon>Eukaryota</taxon>
        <taxon>Metazoa</taxon>
        <taxon>Spiralia</taxon>
        <taxon>Lophotrochozoa</taxon>
        <taxon>Mollusca</taxon>
        <taxon>Gastropoda</taxon>
        <taxon>Heterobranchia</taxon>
        <taxon>Euthyneura</taxon>
        <taxon>Panpulmonata</taxon>
        <taxon>Eupulmonata</taxon>
        <taxon>Stylommatophora</taxon>
        <taxon>Helicina</taxon>
        <taxon>Helicoidea</taxon>
        <taxon>Geomitridae</taxon>
        <taxon>Candidula</taxon>
    </lineage>
</organism>
<feature type="transmembrane region" description="Helical" evidence="6">
    <location>
        <begin position="505"/>
        <end position="526"/>
    </location>
</feature>
<dbReference type="GO" id="GO:0022857">
    <property type="term" value="F:transmembrane transporter activity"/>
    <property type="evidence" value="ECO:0007669"/>
    <property type="project" value="TreeGrafter"/>
</dbReference>
<dbReference type="GO" id="GO:0016020">
    <property type="term" value="C:membrane"/>
    <property type="evidence" value="ECO:0007669"/>
    <property type="project" value="UniProtKB-SubCell"/>
</dbReference>
<dbReference type="InterPro" id="IPR036259">
    <property type="entry name" value="MFS_trans_sf"/>
</dbReference>
<dbReference type="Gene3D" id="1.20.1250.20">
    <property type="entry name" value="MFS general substrate transporter like domains"/>
    <property type="match status" value="1"/>
</dbReference>
<dbReference type="SUPFAM" id="SSF103473">
    <property type="entry name" value="MFS general substrate transporter"/>
    <property type="match status" value="1"/>
</dbReference>
<keyword evidence="4 6" id="KW-0472">Membrane</keyword>
<dbReference type="PANTHER" id="PTHR23507:SF1">
    <property type="entry name" value="FI18259P1-RELATED"/>
    <property type="match status" value="1"/>
</dbReference>
<feature type="transmembrane region" description="Helical" evidence="6">
    <location>
        <begin position="438"/>
        <end position="459"/>
    </location>
</feature>
<evidence type="ECO:0008006" key="9">
    <source>
        <dbReference type="Google" id="ProtNLM"/>
    </source>
</evidence>
<accession>A0A8S3Z413</accession>
<dbReference type="Proteomes" id="UP000678393">
    <property type="component" value="Unassembled WGS sequence"/>
</dbReference>
<keyword evidence="2 6" id="KW-0812">Transmembrane</keyword>
<feature type="region of interest" description="Disordered" evidence="5">
    <location>
        <begin position="544"/>
        <end position="575"/>
    </location>
</feature>
<feature type="transmembrane region" description="Helical" evidence="6">
    <location>
        <begin position="471"/>
        <end position="493"/>
    </location>
</feature>
<evidence type="ECO:0000256" key="1">
    <source>
        <dbReference type="ARBA" id="ARBA00004141"/>
    </source>
</evidence>
<feature type="transmembrane region" description="Helical" evidence="6">
    <location>
        <begin position="193"/>
        <end position="212"/>
    </location>
</feature>
<keyword evidence="3 6" id="KW-1133">Transmembrane helix</keyword>
<feature type="transmembrane region" description="Helical" evidence="6">
    <location>
        <begin position="162"/>
        <end position="181"/>
    </location>
</feature>
<reference evidence="7" key="1">
    <citation type="submission" date="2021-04" db="EMBL/GenBank/DDBJ databases">
        <authorList>
            <consortium name="Molecular Ecology Group"/>
        </authorList>
    </citation>
    <scope>NUCLEOTIDE SEQUENCE</scope>
</reference>
<proteinExistence type="predicted"/>
<sequence length="575" mass="62508">MNQSDHQDNLPSPTQHQWAIPNSHDSEFNNDENEKTKTESRRRYGIGRNVSLESFPCAANDNDEATHLIQNGDLSIDHTFKSAPAFPFSVVKVWIYATLTIAIYIVGMMTLGPLTSQYLVLYFSQEHNNSTTNSSRSRGTCSNSTDSEDAFMNMAQKKASSTMLYSSLASNIPAFFICLFAGSISDFVGRKPLLIVSLLGILIKTVLLSLIIKYQLNVALVYVGSAVDGIVGSYYVVVLAVTAIITDITVDSNNKAGRYLLLEGIILVFGSLSQLAVGYLIQAAGFFIPVVICNCLLLIPLLVTIFLLPETLPCKQKISWDVRMHLKKTFGFYFSSINGKSLRLQFIMGLTAHFTVMFANIGKSYIETLFVLNKPICWSSAAIGVFGAVRMVITAVAAVITLKLCKNRLSLEMTAVICGISSTAGFILEGFADSTLMMYLASAVGILFTATFPLPRALLSQIAPPGVQGALFSSMSCTEAIASLASSTLYLLIYNATVDTFKGAAFMAVAAMCLLNTISLGVFRLLRPSQKDYEYLVEDPVNATTRSPTTDLGSEDYGNFADDTKKGVQSSPILT</sequence>
<protein>
    <recommendedName>
        <fullName evidence="9">Major facilitator superfamily (MFS) profile domain-containing protein</fullName>
    </recommendedName>
</protein>
<feature type="region of interest" description="Disordered" evidence="5">
    <location>
        <begin position="1"/>
        <end position="42"/>
    </location>
</feature>
<dbReference type="PANTHER" id="PTHR23507">
    <property type="entry name" value="ZGC:174356"/>
    <property type="match status" value="1"/>
</dbReference>
<evidence type="ECO:0000256" key="5">
    <source>
        <dbReference type="SAM" id="MobiDB-lite"/>
    </source>
</evidence>
<evidence type="ECO:0000256" key="3">
    <source>
        <dbReference type="ARBA" id="ARBA00022989"/>
    </source>
</evidence>
<keyword evidence="8" id="KW-1185">Reference proteome</keyword>
<feature type="transmembrane region" description="Helical" evidence="6">
    <location>
        <begin position="93"/>
        <end position="114"/>
    </location>
</feature>
<evidence type="ECO:0000313" key="8">
    <source>
        <dbReference type="Proteomes" id="UP000678393"/>
    </source>
</evidence>
<feature type="transmembrane region" description="Helical" evidence="6">
    <location>
        <begin position="287"/>
        <end position="308"/>
    </location>
</feature>
<evidence type="ECO:0000256" key="4">
    <source>
        <dbReference type="ARBA" id="ARBA00023136"/>
    </source>
</evidence>
<comment type="caution">
    <text evidence="7">The sequence shown here is derived from an EMBL/GenBank/DDBJ whole genome shotgun (WGS) entry which is preliminary data.</text>
</comment>
<feature type="transmembrane region" description="Helical" evidence="6">
    <location>
        <begin position="381"/>
        <end position="402"/>
    </location>
</feature>
<feature type="compositionally biased region" description="Basic and acidic residues" evidence="5">
    <location>
        <begin position="24"/>
        <end position="42"/>
    </location>
</feature>
<dbReference type="EMBL" id="CAJHNH020001077">
    <property type="protein sequence ID" value="CAG5121386.1"/>
    <property type="molecule type" value="Genomic_DNA"/>
</dbReference>
<evidence type="ECO:0000256" key="6">
    <source>
        <dbReference type="SAM" id="Phobius"/>
    </source>
</evidence>
<comment type="subcellular location">
    <subcellularLocation>
        <location evidence="1">Membrane</location>
        <topology evidence="1">Multi-pass membrane protein</topology>
    </subcellularLocation>
</comment>
<dbReference type="OrthoDB" id="6104307at2759"/>
<gene>
    <name evidence="7" type="ORF">CUNI_LOCUS6944</name>
</gene>
<name>A0A8S3Z413_9EUPU</name>
<evidence type="ECO:0000313" key="7">
    <source>
        <dbReference type="EMBL" id="CAG5121386.1"/>
    </source>
</evidence>
<feature type="transmembrane region" description="Helical" evidence="6">
    <location>
        <begin position="414"/>
        <end position="432"/>
    </location>
</feature>
<feature type="transmembrane region" description="Helical" evidence="6">
    <location>
        <begin position="259"/>
        <end position="281"/>
    </location>
</feature>
<dbReference type="AlphaFoldDB" id="A0A8S3Z413"/>